<dbReference type="OrthoDB" id="6502854at2759"/>
<accession>A0A7R9QB49</accession>
<dbReference type="EMBL" id="OC915165">
    <property type="protein sequence ID" value="CAD7639011.1"/>
    <property type="molecule type" value="Genomic_DNA"/>
</dbReference>
<keyword evidence="2" id="KW-1185">Reference proteome</keyword>
<dbReference type="Proteomes" id="UP000728032">
    <property type="component" value="Unassembled WGS sequence"/>
</dbReference>
<evidence type="ECO:0008006" key="3">
    <source>
        <dbReference type="Google" id="ProtNLM"/>
    </source>
</evidence>
<proteinExistence type="predicted"/>
<evidence type="ECO:0000313" key="1">
    <source>
        <dbReference type="EMBL" id="CAD7639011.1"/>
    </source>
</evidence>
<reference evidence="1" key="1">
    <citation type="submission" date="2020-11" db="EMBL/GenBank/DDBJ databases">
        <authorList>
            <person name="Tran Van P."/>
        </authorList>
    </citation>
    <scope>NUCLEOTIDE SEQUENCE</scope>
</reference>
<sequence>MGSVQSKSLSMSSSESMCSFGRTGSFLEYDRVKHLLSRGDLIEVLRGRYRHWVFFESVDYYGNVMCFHITAVHDGDADDKGTDLTRTGVRKEMSFNGKALLKYEPLEDILKDADSPQPSLCRINNQEIMASQMLKITGNQCQTWIKFTELRALHHVLEVWHRVVITGEPFKDISTAALKTVSTLCDTTSRYLQHNGCFIWGIACLLISVVSSVVSSMAAKVVEEEIDLTLKTLKLEDIIRQSTAN</sequence>
<evidence type="ECO:0000313" key="2">
    <source>
        <dbReference type="Proteomes" id="UP000728032"/>
    </source>
</evidence>
<gene>
    <name evidence="1" type="ORF">ONB1V03_LOCUS1722</name>
</gene>
<dbReference type="AlphaFoldDB" id="A0A7R9QB49"/>
<name>A0A7R9QB49_9ACAR</name>
<organism evidence="1">
    <name type="scientific">Oppiella nova</name>
    <dbReference type="NCBI Taxonomy" id="334625"/>
    <lineage>
        <taxon>Eukaryota</taxon>
        <taxon>Metazoa</taxon>
        <taxon>Ecdysozoa</taxon>
        <taxon>Arthropoda</taxon>
        <taxon>Chelicerata</taxon>
        <taxon>Arachnida</taxon>
        <taxon>Acari</taxon>
        <taxon>Acariformes</taxon>
        <taxon>Sarcoptiformes</taxon>
        <taxon>Oribatida</taxon>
        <taxon>Brachypylina</taxon>
        <taxon>Oppioidea</taxon>
        <taxon>Oppiidae</taxon>
        <taxon>Oppiella</taxon>
    </lineage>
</organism>
<dbReference type="EMBL" id="CAJPVJ010000340">
    <property type="protein sequence ID" value="CAG2162122.1"/>
    <property type="molecule type" value="Genomic_DNA"/>
</dbReference>
<protein>
    <recommendedName>
        <fullName evidence="3">LRAT domain-containing protein</fullName>
    </recommendedName>
</protein>